<dbReference type="AlphaFoldDB" id="A0AAV6VZB2"/>
<dbReference type="Proteomes" id="UP000827092">
    <property type="component" value="Unassembled WGS sequence"/>
</dbReference>
<dbReference type="PANTHER" id="PTHR31640:SF1">
    <property type="entry name" value="BRIDGE-LIKE LIPID TRANSFER PROTEIN FAMILY MEMBER 1"/>
    <property type="match status" value="1"/>
</dbReference>
<dbReference type="EMBL" id="JAFNEN010000009">
    <property type="protein sequence ID" value="KAG8201039.1"/>
    <property type="molecule type" value="Genomic_DNA"/>
</dbReference>
<gene>
    <name evidence="2" type="ORF">JTE90_002714</name>
</gene>
<accession>A0AAV6VZB2</accession>
<proteinExistence type="predicted"/>
<dbReference type="InterPro" id="IPR056742">
    <property type="entry name" value="BLTP1_C"/>
</dbReference>
<comment type="caution">
    <text evidence="2">The sequence shown here is derived from an EMBL/GenBank/DDBJ whole genome shotgun (WGS) entry which is preliminary data.</text>
</comment>
<dbReference type="InterPro" id="IPR033616">
    <property type="entry name" value="BLTP1"/>
</dbReference>
<organism evidence="2 3">
    <name type="scientific">Oedothorax gibbosus</name>
    <dbReference type="NCBI Taxonomy" id="931172"/>
    <lineage>
        <taxon>Eukaryota</taxon>
        <taxon>Metazoa</taxon>
        <taxon>Ecdysozoa</taxon>
        <taxon>Arthropoda</taxon>
        <taxon>Chelicerata</taxon>
        <taxon>Arachnida</taxon>
        <taxon>Araneae</taxon>
        <taxon>Araneomorphae</taxon>
        <taxon>Entelegynae</taxon>
        <taxon>Araneoidea</taxon>
        <taxon>Linyphiidae</taxon>
        <taxon>Erigoninae</taxon>
        <taxon>Oedothorax</taxon>
    </lineage>
</organism>
<evidence type="ECO:0000259" key="1">
    <source>
        <dbReference type="Pfam" id="PF25040"/>
    </source>
</evidence>
<dbReference type="GO" id="GO:0098793">
    <property type="term" value="C:presynapse"/>
    <property type="evidence" value="ECO:0007669"/>
    <property type="project" value="GOC"/>
</dbReference>
<dbReference type="Pfam" id="PF25040">
    <property type="entry name" value="BLTP1_C"/>
    <property type="match status" value="1"/>
</dbReference>
<reference evidence="2 3" key="1">
    <citation type="journal article" date="2022" name="Nat. Ecol. Evol.">
        <title>A masculinizing supergene underlies an exaggerated male reproductive morph in a spider.</title>
        <authorList>
            <person name="Hendrickx F."/>
            <person name="De Corte Z."/>
            <person name="Sonet G."/>
            <person name="Van Belleghem S.M."/>
            <person name="Kostlbacher S."/>
            <person name="Vangestel C."/>
        </authorList>
    </citation>
    <scope>NUCLEOTIDE SEQUENCE [LARGE SCALE GENOMIC DNA]</scope>
    <source>
        <strain evidence="2">W744_W776</strain>
    </source>
</reference>
<sequence length="217" mass="24188">MSWKIYIITRRGYMMFTKQVTQRQVALVVERRLFLKRSMRKEISFSGGGFDLSSPSHTKKRHGSGMRNNVSASRLRYVQTAPANQVADFTIFLIPGLDVKVHYNSKTVSGDSPITSSNGATMKYCSELDPSGYDCLSHRSSFLGVDQSQISSSTLKKVGTKKACLFAWVTLQSIPEEAVVSPHILDFLEQALEPIPIQLTKTAPVLGNIVYYLIQGF</sequence>
<name>A0AAV6VZB2_9ARAC</name>
<dbReference type="GO" id="GO:0048488">
    <property type="term" value="P:synaptic vesicle endocytosis"/>
    <property type="evidence" value="ECO:0007669"/>
    <property type="project" value="TreeGrafter"/>
</dbReference>
<feature type="domain" description="Bridge-like lipid transfer protein family member 1 C-terminal" evidence="1">
    <location>
        <begin position="38"/>
        <end position="198"/>
    </location>
</feature>
<keyword evidence="3" id="KW-1185">Reference proteome</keyword>
<protein>
    <recommendedName>
        <fullName evidence="1">Bridge-like lipid transfer protein family member 1 C-terminal domain-containing protein</fullName>
    </recommendedName>
</protein>
<dbReference type="PANTHER" id="PTHR31640">
    <property type="entry name" value="TRANSMEMBRANE PROTEIN KIAA1109"/>
    <property type="match status" value="1"/>
</dbReference>
<evidence type="ECO:0000313" key="3">
    <source>
        <dbReference type="Proteomes" id="UP000827092"/>
    </source>
</evidence>
<evidence type="ECO:0000313" key="2">
    <source>
        <dbReference type="EMBL" id="KAG8201039.1"/>
    </source>
</evidence>